<evidence type="ECO:0000313" key="2">
    <source>
        <dbReference type="EMBL" id="NEZ46740.1"/>
    </source>
</evidence>
<dbReference type="EMBL" id="SXDP01000003">
    <property type="protein sequence ID" value="NEZ46740.1"/>
    <property type="molecule type" value="Genomic_DNA"/>
</dbReference>
<proteinExistence type="predicted"/>
<dbReference type="Proteomes" id="UP000473885">
    <property type="component" value="Unassembled WGS sequence"/>
</dbReference>
<dbReference type="AlphaFoldDB" id="A0A6M0RAQ4"/>
<reference evidence="2 3" key="1">
    <citation type="submission" date="2019-04" db="EMBL/GenBank/DDBJ databases">
        <title>Genome sequencing of Clostridium botulinum Groups I-IV and Clostridium butyricum.</title>
        <authorList>
            <person name="Brunt J."/>
            <person name="Van Vliet A.H.M."/>
            <person name="Stringer S.C."/>
            <person name="Carter A.T."/>
            <person name="Peck M.W."/>
        </authorList>
    </citation>
    <scope>NUCLEOTIDE SEQUENCE [LARGE SCALE GENOMIC DNA]</scope>
    <source>
        <strain evidence="2 3">IFR 18/094</strain>
    </source>
</reference>
<name>A0A6M0RAQ4_9CLOT</name>
<evidence type="ECO:0000313" key="3">
    <source>
        <dbReference type="Proteomes" id="UP000473885"/>
    </source>
</evidence>
<dbReference type="InterPro" id="IPR011437">
    <property type="entry name" value="DUF1540"/>
</dbReference>
<comment type="caution">
    <text evidence="2">The sequence shown here is derived from an EMBL/GenBank/DDBJ whole genome shotgun (WGS) entry which is preliminary data.</text>
</comment>
<gene>
    <name evidence="2" type="ORF">FDF74_05855</name>
</gene>
<dbReference type="RefSeq" id="WP_163248960.1">
    <property type="nucleotide sequence ID" value="NZ_SXDP01000003.1"/>
</dbReference>
<evidence type="ECO:0000259" key="1">
    <source>
        <dbReference type="Pfam" id="PF07561"/>
    </source>
</evidence>
<sequence>MGNLVCDANNCRHNLDGCCTAEAIEVESRNADKDTECKTFAQKDLMESTSRFFNVNLKEGYKDMFSGQSPDMSPDIRCEAYQCKYNSNRLCTADNVEIIGDMAGTSSDTKCETFQLER</sequence>
<feature type="domain" description="DUF1540" evidence="1">
    <location>
        <begin position="6"/>
        <end position="40"/>
    </location>
</feature>
<protein>
    <submittedName>
        <fullName evidence="2">DUF1540 domain-containing protein</fullName>
    </submittedName>
</protein>
<organism evidence="2 3">
    <name type="scientific">Clostridium niameyense</name>
    <dbReference type="NCBI Taxonomy" id="1622073"/>
    <lineage>
        <taxon>Bacteria</taxon>
        <taxon>Bacillati</taxon>
        <taxon>Bacillota</taxon>
        <taxon>Clostridia</taxon>
        <taxon>Eubacteriales</taxon>
        <taxon>Clostridiaceae</taxon>
        <taxon>Clostridium</taxon>
    </lineage>
</organism>
<dbReference type="Pfam" id="PF07561">
    <property type="entry name" value="DUF1540"/>
    <property type="match status" value="2"/>
</dbReference>
<accession>A0A6M0RAQ4</accession>
<keyword evidence="3" id="KW-1185">Reference proteome</keyword>
<feature type="domain" description="DUF1540" evidence="1">
    <location>
        <begin position="76"/>
        <end position="114"/>
    </location>
</feature>